<dbReference type="InterPro" id="IPR000182">
    <property type="entry name" value="GNAT_dom"/>
</dbReference>
<dbReference type="AlphaFoldDB" id="A0A163RM17"/>
<dbReference type="RefSeq" id="WP_157516374.1">
    <property type="nucleotide sequence ID" value="NZ_LRIE01000071.1"/>
</dbReference>
<dbReference type="EMBL" id="LRIE01000071">
    <property type="protein sequence ID" value="KZM35349.1"/>
    <property type="molecule type" value="Genomic_DNA"/>
</dbReference>
<feature type="domain" description="N-acetyltransferase" evidence="1">
    <location>
        <begin position="142"/>
        <end position="281"/>
    </location>
</feature>
<dbReference type="PATRIC" id="fig|43678.3.peg.2037"/>
<sequence length="281" mass="29205">MTAPDTRTQARTLGGSTGLTDRWASHPFVLTDLAEWDVRGVWQDEQACVLSVALAAPAAGIEGPDGAARPAQAVGLWGVGSAGATADLLARVVGSGVIGDRVVSAGLPRGTLGLLADRVAAEDLPAVLRDGDGRSVSSWDFLATREAPAAQPGEDRVEALTGPSAAAEVRACLDVANPLAEMSPEDPWARWWGWRDPDGALRGVVGARQVEPGTPWALGSIATDPAWRGHGIAAATTAVVTRAGLAEAGWVTLGMYADNAAARRVYTRLGYAVVQEFESRH</sequence>
<dbReference type="PROSITE" id="PS51186">
    <property type="entry name" value="GNAT"/>
    <property type="match status" value="1"/>
</dbReference>
<evidence type="ECO:0000313" key="2">
    <source>
        <dbReference type="EMBL" id="KZM35349.1"/>
    </source>
</evidence>
<dbReference type="InterPro" id="IPR016181">
    <property type="entry name" value="Acyl_CoA_acyltransferase"/>
</dbReference>
<proteinExistence type="predicted"/>
<dbReference type="SUPFAM" id="SSF55729">
    <property type="entry name" value="Acyl-CoA N-acyltransferases (Nat)"/>
    <property type="match status" value="1"/>
</dbReference>
<name>A0A163RM17_9CELL</name>
<accession>A0A163RM17</accession>
<evidence type="ECO:0000313" key="3">
    <source>
        <dbReference type="Proteomes" id="UP000076447"/>
    </source>
</evidence>
<protein>
    <submittedName>
        <fullName evidence="2">Acetyltransferase (GNAT) family protein</fullName>
    </submittedName>
</protein>
<reference evidence="2 3" key="1">
    <citation type="submission" date="2016-01" db="EMBL/GenBank/DDBJ databases">
        <title>Genome sequence of Oerskovia enterophila VJag, an agar and cellulose degrading bacterium.</title>
        <authorList>
            <person name="Poehlein A."/>
            <person name="Jag V."/>
            <person name="Bengelsdorf F."/>
            <person name="Duerre P."/>
            <person name="Daniel R."/>
        </authorList>
    </citation>
    <scope>NUCLEOTIDE SEQUENCE [LARGE SCALE GENOMIC DNA]</scope>
    <source>
        <strain evidence="2 3">VJag</strain>
    </source>
</reference>
<dbReference type="Pfam" id="PF00583">
    <property type="entry name" value="Acetyltransf_1"/>
    <property type="match status" value="1"/>
</dbReference>
<dbReference type="OrthoDB" id="5143160at2"/>
<evidence type="ECO:0000259" key="1">
    <source>
        <dbReference type="PROSITE" id="PS51186"/>
    </source>
</evidence>
<dbReference type="Proteomes" id="UP000076447">
    <property type="component" value="Unassembled WGS sequence"/>
</dbReference>
<dbReference type="STRING" id="43678.OJAG_19540"/>
<dbReference type="Gene3D" id="3.40.630.30">
    <property type="match status" value="1"/>
</dbReference>
<comment type="caution">
    <text evidence="2">The sequence shown here is derived from an EMBL/GenBank/DDBJ whole genome shotgun (WGS) entry which is preliminary data.</text>
</comment>
<keyword evidence="2" id="KW-0808">Transferase</keyword>
<organism evidence="2 3">
    <name type="scientific">Oerskovia enterophila</name>
    <dbReference type="NCBI Taxonomy" id="43678"/>
    <lineage>
        <taxon>Bacteria</taxon>
        <taxon>Bacillati</taxon>
        <taxon>Actinomycetota</taxon>
        <taxon>Actinomycetes</taxon>
        <taxon>Micrococcales</taxon>
        <taxon>Cellulomonadaceae</taxon>
        <taxon>Oerskovia</taxon>
    </lineage>
</organism>
<dbReference type="GO" id="GO:0016747">
    <property type="term" value="F:acyltransferase activity, transferring groups other than amino-acyl groups"/>
    <property type="evidence" value="ECO:0007669"/>
    <property type="project" value="InterPro"/>
</dbReference>
<gene>
    <name evidence="2" type="ORF">OJAG_19540</name>
</gene>